<dbReference type="Proteomes" id="UP000277204">
    <property type="component" value="Unassembled WGS sequence"/>
</dbReference>
<dbReference type="InterPro" id="IPR039871">
    <property type="entry name" value="FAM8A1"/>
</dbReference>
<protein>
    <submittedName>
        <fullName evidence="1">Uncharacterized protein</fullName>
    </submittedName>
</protein>
<evidence type="ECO:0000313" key="2">
    <source>
        <dbReference type="Proteomes" id="UP000277204"/>
    </source>
</evidence>
<dbReference type="PANTHER" id="PTHR13659">
    <property type="entry name" value="AUTOSOMAL HIGHLY CONSERVED PROTEIN"/>
    <property type="match status" value="1"/>
</dbReference>
<reference evidence="1 2" key="1">
    <citation type="submission" date="2018-11" db="EMBL/GenBank/DDBJ databases">
        <authorList>
            <consortium name="Pathogen Informatics"/>
        </authorList>
    </citation>
    <scope>NUCLEOTIDE SEQUENCE [LARGE SCALE GENOMIC DNA]</scope>
    <source>
        <strain evidence="1 2">Zambia</strain>
    </source>
</reference>
<accession>A0A183N0C6</accession>
<dbReference type="PANTHER" id="PTHR13659:SF5">
    <property type="entry name" value="PROTEIN FAM8A1"/>
    <property type="match status" value="1"/>
</dbReference>
<name>A0A183N0C6_9TREM</name>
<dbReference type="AlphaFoldDB" id="A0A183N0C6"/>
<organism evidence="1 2">
    <name type="scientific">Schistosoma margrebowiei</name>
    <dbReference type="NCBI Taxonomy" id="48269"/>
    <lineage>
        <taxon>Eukaryota</taxon>
        <taxon>Metazoa</taxon>
        <taxon>Spiralia</taxon>
        <taxon>Lophotrochozoa</taxon>
        <taxon>Platyhelminthes</taxon>
        <taxon>Trematoda</taxon>
        <taxon>Digenea</taxon>
        <taxon>Strigeidida</taxon>
        <taxon>Schistosomatoidea</taxon>
        <taxon>Schistosomatidae</taxon>
        <taxon>Schistosoma</taxon>
    </lineage>
</organism>
<dbReference type="EMBL" id="UZAI01018849">
    <property type="protein sequence ID" value="VDP40659.1"/>
    <property type="molecule type" value="Genomic_DNA"/>
</dbReference>
<sequence>MDWDSYYSRLEGWVKKQYDGVTSVQRRLENSLLEQQKYLNANALALKKYKQEMGLFQSLYSRNGDSNSSSPHSDERRSAPYIFSQLVKNMGSDILSGVPEYRTLRRAHGWAKTDFTGKEFQVSSIWRSLFFAHIGAREDLLDFETIILADQIGRFLSALLEAILIRRSIFGSDPGGATLGKWLMNLKVVSCEEIIPFPDVVEVVPGADLGIIR</sequence>
<dbReference type="STRING" id="48269.A0A183N0C6"/>
<evidence type="ECO:0000313" key="1">
    <source>
        <dbReference type="EMBL" id="VDP40659.1"/>
    </source>
</evidence>
<keyword evidence="2" id="KW-1185">Reference proteome</keyword>
<gene>
    <name evidence="1" type="ORF">SMRZ_LOCUS21751</name>
</gene>
<proteinExistence type="predicted"/>